<dbReference type="PANTHER" id="PTHR24221:SF654">
    <property type="entry name" value="ATP-BINDING CASSETTE SUB-FAMILY B MEMBER 6"/>
    <property type="match status" value="1"/>
</dbReference>
<dbReference type="RefSeq" id="WP_320551235.1">
    <property type="nucleotide sequence ID" value="NZ_JAQLOK010000003.1"/>
</dbReference>
<dbReference type="SMART" id="SM00382">
    <property type="entry name" value="AAA"/>
    <property type="match status" value="1"/>
</dbReference>
<evidence type="ECO:0000256" key="5">
    <source>
        <dbReference type="ARBA" id="ARBA00022989"/>
    </source>
</evidence>
<comment type="subcellular location">
    <subcellularLocation>
        <location evidence="1">Cell membrane</location>
        <topology evidence="1">Multi-pass membrane protein</topology>
    </subcellularLocation>
</comment>
<dbReference type="InterPro" id="IPR005898">
    <property type="entry name" value="Cyc_pep_transpt_SyrD/YojI"/>
</dbReference>
<dbReference type="SUPFAM" id="SSF52540">
    <property type="entry name" value="P-loop containing nucleoside triphosphate hydrolases"/>
    <property type="match status" value="1"/>
</dbReference>
<evidence type="ECO:0000256" key="1">
    <source>
        <dbReference type="ARBA" id="ARBA00004651"/>
    </source>
</evidence>
<feature type="transmembrane region" description="Helical" evidence="7">
    <location>
        <begin position="12"/>
        <end position="37"/>
    </location>
</feature>
<evidence type="ECO:0000256" key="4">
    <source>
        <dbReference type="ARBA" id="ARBA00022840"/>
    </source>
</evidence>
<protein>
    <submittedName>
        <fullName evidence="10">Cyclic peptide export ABC transporter</fullName>
    </submittedName>
</protein>
<reference evidence="10 11" key="1">
    <citation type="journal article" date="2024" name="Curr. Microbiol.">
        <title>Luteibacter sahnii sp. nov., A Novel Yellow-Colored Xanthomonadin Pigment Producing Probiotic Bacterium from Healthy Rice Seed Microbiome.</title>
        <authorList>
            <person name="Jaiswal G."/>
            <person name="Rana R."/>
            <person name="Nayak P.K."/>
            <person name="Chouhan R."/>
            <person name="Gandhi S.G."/>
            <person name="Patel H.K."/>
            <person name="Patil P.B."/>
        </authorList>
    </citation>
    <scope>NUCLEOTIDE SEQUENCE [LARGE SCALE GENOMIC DNA]</scope>
    <source>
        <strain evidence="10 11">PPL201</strain>
    </source>
</reference>
<evidence type="ECO:0000313" key="10">
    <source>
        <dbReference type="EMBL" id="MDF4026461.1"/>
    </source>
</evidence>
<feature type="transmembrane region" description="Helical" evidence="7">
    <location>
        <begin position="49"/>
        <end position="74"/>
    </location>
</feature>
<dbReference type="InterPro" id="IPR003593">
    <property type="entry name" value="AAA+_ATPase"/>
</dbReference>
<dbReference type="PROSITE" id="PS50929">
    <property type="entry name" value="ABC_TM1F"/>
    <property type="match status" value="1"/>
</dbReference>
<dbReference type="PROSITE" id="PS50893">
    <property type="entry name" value="ABC_TRANSPORTER_2"/>
    <property type="match status" value="1"/>
</dbReference>
<keyword evidence="4" id="KW-0067">ATP-binding</keyword>
<comment type="caution">
    <text evidence="10">The sequence shown here is derived from an EMBL/GenBank/DDBJ whole genome shotgun (WGS) entry which is preliminary data.</text>
</comment>
<feature type="transmembrane region" description="Helical" evidence="7">
    <location>
        <begin position="125"/>
        <end position="142"/>
    </location>
</feature>
<keyword evidence="5 7" id="KW-1133">Transmembrane helix</keyword>
<feature type="transmembrane region" description="Helical" evidence="7">
    <location>
        <begin position="229"/>
        <end position="254"/>
    </location>
</feature>
<keyword evidence="11" id="KW-1185">Reference proteome</keyword>
<dbReference type="PANTHER" id="PTHR24221">
    <property type="entry name" value="ATP-BINDING CASSETTE SUB-FAMILY B"/>
    <property type="match status" value="1"/>
</dbReference>
<dbReference type="Proteomes" id="UP001528850">
    <property type="component" value="Unassembled WGS sequence"/>
</dbReference>
<gene>
    <name evidence="10" type="ORF">P3W24_15920</name>
</gene>
<evidence type="ECO:0000256" key="3">
    <source>
        <dbReference type="ARBA" id="ARBA00022741"/>
    </source>
</evidence>
<dbReference type="Gene3D" id="1.20.1560.10">
    <property type="entry name" value="ABC transporter type 1, transmembrane domain"/>
    <property type="match status" value="1"/>
</dbReference>
<evidence type="ECO:0000256" key="7">
    <source>
        <dbReference type="SAM" id="Phobius"/>
    </source>
</evidence>
<dbReference type="InterPro" id="IPR011527">
    <property type="entry name" value="ABC1_TM_dom"/>
</dbReference>
<keyword evidence="2 7" id="KW-0812">Transmembrane</keyword>
<accession>A0ABT6BE72</accession>
<evidence type="ECO:0000313" key="11">
    <source>
        <dbReference type="Proteomes" id="UP001528850"/>
    </source>
</evidence>
<dbReference type="InterPro" id="IPR039421">
    <property type="entry name" value="Type_1_exporter"/>
</dbReference>
<keyword evidence="3" id="KW-0547">Nucleotide-binding</keyword>
<proteinExistence type="predicted"/>
<evidence type="ECO:0000259" key="9">
    <source>
        <dbReference type="PROSITE" id="PS50929"/>
    </source>
</evidence>
<organism evidence="10 11">
    <name type="scientific">Luteibacter sahnii</name>
    <dbReference type="NCBI Taxonomy" id="3021977"/>
    <lineage>
        <taxon>Bacteria</taxon>
        <taxon>Pseudomonadati</taxon>
        <taxon>Pseudomonadota</taxon>
        <taxon>Gammaproteobacteria</taxon>
        <taxon>Lysobacterales</taxon>
        <taxon>Rhodanobacteraceae</taxon>
        <taxon>Luteibacter</taxon>
    </lineage>
</organism>
<feature type="transmembrane region" description="Helical" evidence="7">
    <location>
        <begin position="266"/>
        <end position="287"/>
    </location>
</feature>
<dbReference type="InterPro" id="IPR003439">
    <property type="entry name" value="ABC_transporter-like_ATP-bd"/>
</dbReference>
<dbReference type="PROSITE" id="PS00211">
    <property type="entry name" value="ABC_TRANSPORTER_1"/>
    <property type="match status" value="1"/>
</dbReference>
<evidence type="ECO:0000259" key="8">
    <source>
        <dbReference type="PROSITE" id="PS50893"/>
    </source>
</evidence>
<dbReference type="SUPFAM" id="SSF90123">
    <property type="entry name" value="ABC transporter transmembrane region"/>
    <property type="match status" value="1"/>
</dbReference>
<dbReference type="InterPro" id="IPR036640">
    <property type="entry name" value="ABC1_TM_sf"/>
</dbReference>
<dbReference type="InterPro" id="IPR017871">
    <property type="entry name" value="ABC_transporter-like_CS"/>
</dbReference>
<feature type="transmembrane region" description="Helical" evidence="7">
    <location>
        <begin position="148"/>
        <end position="165"/>
    </location>
</feature>
<keyword evidence="6 7" id="KW-0472">Membrane</keyword>
<dbReference type="Gene3D" id="3.40.50.300">
    <property type="entry name" value="P-loop containing nucleotide triphosphate hydrolases"/>
    <property type="match status" value="1"/>
</dbReference>
<sequence>MRLLGYVFRQSAGLLAFTVFAGSVAGVAAAGLISVIARSISAKNGLVLIWPFVGLCLLTVIAGSLAGIASIRLIQGAMYRMRVDLSRKILATRHATLQKIGRRELYTILNNDILMVTQSFQQMPFLLGQLVLLLACLVYMAWLSLSLFLPFVVLLGSTLAFYFALERIPFRKLVAMRVQLDDLNAALRDLIDGSRELQLNNDRANYFLSEVLSRQAALQRKLANDSLSLFALVSTFGNILFYLIMGVVLFAAPFWGQHPGAELTQFAFALLYILGPIQVLTTSIQSLRNGEIALRRIELLDKTLPESGADDARSDTRDPWTRAPSSLSLQSVLYRYRDELDELSYTLGPIDVELRSGEITFIVGGNGSGKTTLGMLLLGLYEPMGGTILLDGVIVDSDNRDRYRQHFSAVFADFHLFEQLLQKDREAMDHRANAYIARFGLQSKVTADGGRFSTIKLSSGQRKRLALVASFMEDRPIYLFDEWAADQDPEFKRVFYRELLPDLRARGKMVIVISHDDAYFDCADRVLRLGDGRLLDVEVDAARRAAAV</sequence>
<dbReference type="NCBIfam" id="TIGR01194">
    <property type="entry name" value="cyc_pep_trnsptr"/>
    <property type="match status" value="1"/>
</dbReference>
<feature type="domain" description="ABC transmembrane type-1" evidence="9">
    <location>
        <begin position="14"/>
        <end position="289"/>
    </location>
</feature>
<dbReference type="InterPro" id="IPR027417">
    <property type="entry name" value="P-loop_NTPase"/>
</dbReference>
<dbReference type="EMBL" id="JARJJS010000004">
    <property type="protein sequence ID" value="MDF4026461.1"/>
    <property type="molecule type" value="Genomic_DNA"/>
</dbReference>
<feature type="domain" description="ABC transporter" evidence="8">
    <location>
        <begin position="327"/>
        <end position="548"/>
    </location>
</feature>
<evidence type="ECO:0000256" key="2">
    <source>
        <dbReference type="ARBA" id="ARBA00022692"/>
    </source>
</evidence>
<name>A0ABT6BE72_9GAMM</name>
<dbReference type="Pfam" id="PF00005">
    <property type="entry name" value="ABC_tran"/>
    <property type="match status" value="1"/>
</dbReference>
<evidence type="ECO:0000256" key="6">
    <source>
        <dbReference type="ARBA" id="ARBA00023136"/>
    </source>
</evidence>